<dbReference type="GO" id="GO:0016787">
    <property type="term" value="F:hydrolase activity"/>
    <property type="evidence" value="ECO:0007669"/>
    <property type="project" value="UniProtKB-KW"/>
</dbReference>
<evidence type="ECO:0000313" key="5">
    <source>
        <dbReference type="Proteomes" id="UP000288096"/>
    </source>
</evidence>
<evidence type="ECO:0000256" key="2">
    <source>
        <dbReference type="ARBA" id="ARBA00022801"/>
    </source>
</evidence>
<dbReference type="SUPFAM" id="SSF52499">
    <property type="entry name" value="Isochorismatase-like hydrolases"/>
    <property type="match status" value="1"/>
</dbReference>
<dbReference type="Proteomes" id="UP000288096">
    <property type="component" value="Unassembled WGS sequence"/>
</dbReference>
<keyword evidence="2 3" id="KW-0378">Hydrolase</keyword>
<proteinExistence type="inferred from homology"/>
<evidence type="ECO:0000313" key="3">
    <source>
        <dbReference type="EMBL" id="GBC60996.1"/>
    </source>
</evidence>
<gene>
    <name evidence="3" type="ORF">DENIS_1956</name>
    <name evidence="4" type="ORF">DENIS_3776</name>
</gene>
<sequence length="265" mass="29951">MEKIHLLIIDPQRDFCDTDGALAVPGADQDMVRLAGMIRRIEDKLWDIHCTLDTHHLFDISHPIFWVDMNRNHPAPFTIISRADVENGTWRTTNPQYQQYVLTYVSRLETNNRYPLCIWPPHCLIGSKGHNVVPVLADALMKWEENQVGMADYVTKGSNYKTEHYSAVQADVPDPSDPSTMLNNRLITTLEEADTILLAGEALSHCLRFTVEDIADTFDESHIRKMVLLADCASSVAGFEQQGEDFVNGMTARGMRISSSVDYQP</sequence>
<dbReference type="InterPro" id="IPR036380">
    <property type="entry name" value="Isochorismatase-like_sf"/>
</dbReference>
<dbReference type="EMBL" id="BEXT01000001">
    <property type="protein sequence ID" value="GBC60996.1"/>
    <property type="molecule type" value="Genomic_DNA"/>
</dbReference>
<comment type="similarity">
    <text evidence="1">Belongs to the isochorismatase family.</text>
</comment>
<dbReference type="Gene3D" id="3.40.50.850">
    <property type="entry name" value="Isochorismatase-like"/>
    <property type="match status" value="1"/>
</dbReference>
<comment type="caution">
    <text evidence="3">The sequence shown here is derived from an EMBL/GenBank/DDBJ whole genome shotgun (WGS) entry which is preliminary data.</text>
</comment>
<organism evidence="3 5">
    <name type="scientific">Desulfonema ishimotonii</name>
    <dbReference type="NCBI Taxonomy" id="45657"/>
    <lineage>
        <taxon>Bacteria</taxon>
        <taxon>Pseudomonadati</taxon>
        <taxon>Thermodesulfobacteriota</taxon>
        <taxon>Desulfobacteria</taxon>
        <taxon>Desulfobacterales</taxon>
        <taxon>Desulfococcaceae</taxon>
        <taxon>Desulfonema</taxon>
    </lineage>
</organism>
<accession>A0A401FVJ7</accession>
<dbReference type="RefSeq" id="WP_124328335.1">
    <property type="nucleotide sequence ID" value="NZ_BEXT01000001.1"/>
</dbReference>
<dbReference type="OrthoDB" id="9791276at2"/>
<name>A0A401FVJ7_9BACT</name>
<dbReference type="InterPro" id="IPR052347">
    <property type="entry name" value="Isochorismatase_Nicotinamidase"/>
</dbReference>
<evidence type="ECO:0000256" key="1">
    <source>
        <dbReference type="ARBA" id="ARBA00006336"/>
    </source>
</evidence>
<dbReference type="EMBL" id="BEXT01000001">
    <property type="protein sequence ID" value="GBC62799.1"/>
    <property type="molecule type" value="Genomic_DNA"/>
</dbReference>
<keyword evidence="5" id="KW-1185">Reference proteome</keyword>
<protein>
    <submittedName>
        <fullName evidence="3">Cysteine hydrolase</fullName>
    </submittedName>
    <submittedName>
        <fullName evidence="4">Nicotinamidase/pyrazinamidase</fullName>
    </submittedName>
</protein>
<reference evidence="5" key="3">
    <citation type="submission" date="2019-01" db="EMBL/GenBank/DDBJ databases">
        <title>Genome sequence of Desulfonema ishimotonii strain Tokyo 01.</title>
        <authorList>
            <person name="Fukui M."/>
        </authorList>
    </citation>
    <scope>NUCLEOTIDE SEQUENCE [LARGE SCALE GENOMIC DNA]</scope>
    <source>
        <strain evidence="5">Tokyo 01</strain>
    </source>
</reference>
<dbReference type="PANTHER" id="PTHR11080:SF2">
    <property type="entry name" value="LD05707P"/>
    <property type="match status" value="1"/>
</dbReference>
<evidence type="ECO:0000313" key="4">
    <source>
        <dbReference type="EMBL" id="GBC62799.1"/>
    </source>
</evidence>
<reference evidence="3" key="2">
    <citation type="journal article" date="2019" name="Front. Microbiol.">
        <title>Genomic Characteristics of Desulfonema ishimotonii Tokyo 01T Implying Horizontal Gene Transfer Among Phylogenetically Dispersed Filamentous Gliding Bacteria.</title>
        <authorList>
            <person name="Watanabe M."/>
            <person name="Kojima H."/>
            <person name="Umezawa K."/>
            <person name="Fukui M."/>
        </authorList>
    </citation>
    <scope>NUCLEOTIDE SEQUENCE</scope>
    <source>
        <strain evidence="3">Tokyo 01</strain>
    </source>
</reference>
<dbReference type="AlphaFoldDB" id="A0A401FVJ7"/>
<dbReference type="PANTHER" id="PTHR11080">
    <property type="entry name" value="PYRAZINAMIDASE/NICOTINAMIDASE"/>
    <property type="match status" value="1"/>
</dbReference>
<reference evidence="5" key="1">
    <citation type="submission" date="2017-11" db="EMBL/GenBank/DDBJ databases">
        <authorList>
            <person name="Watanabe M."/>
            <person name="Kojima H."/>
        </authorList>
    </citation>
    <scope>NUCLEOTIDE SEQUENCE [LARGE SCALE GENOMIC DNA]</scope>
    <source>
        <strain evidence="5">Tokyo 01</strain>
    </source>
</reference>